<protein>
    <submittedName>
        <fullName evidence="1">MFS transporter</fullName>
    </submittedName>
</protein>
<name>A0ACD4PYZ6_9CORY</name>
<reference evidence="1 2" key="2">
    <citation type="journal article" date="2020" name="Antonie Van Leeuwenhoek">
        <title>Phylogenomic characterisation of a novel corynebacterial species pathogenic to animals.</title>
        <authorList>
            <person name="Moller J."/>
            <person name="Musella L."/>
            <person name="Melnikov V."/>
            <person name="Geissdorfer W."/>
            <person name="Burkovski A."/>
            <person name="Sangal V."/>
        </authorList>
    </citation>
    <scope>NUCLEOTIDE SEQUENCE [LARGE SCALE GENOMIC DNA]</scope>
    <source>
        <strain evidence="1 2">PO100/5</strain>
    </source>
</reference>
<reference evidence="1 2" key="1">
    <citation type="journal article" date="2014" name="BMC Vet. Res.">
        <title>First report of Corynebacterium pseudotuberculosis from caseous lymphadenitis lesions in Black Alentejano pig (Sus scrofa domesticus).</title>
        <authorList>
            <person name="Oliveira M."/>
            <person name="Barroco C."/>
            <person name="Mottola C."/>
            <person name="Santos R."/>
            <person name="Lemsaddek A."/>
            <person name="Tavares L."/>
            <person name="Semedo-Lemsaddek T."/>
        </authorList>
    </citation>
    <scope>NUCLEOTIDE SEQUENCE [LARGE SCALE GENOMIC DNA]</scope>
    <source>
        <strain evidence="1 2">PO100/5</strain>
    </source>
</reference>
<keyword evidence="2" id="KW-1185">Reference proteome</keyword>
<sequence length="273" mass="28921">MTSKRGDLYLMTTEARSQHSAGKNKLPSGFARLWAGETLSSTGMQITAIAVPIMVIAALEASASQVTLISMAESLAVILFGFLGGSVADLPNRRRLLISLNITRAAVIMVIPAAFLVGYESLELVLLVVFFTAELGVLFDSTMSGYIRDLVPTPLLVRANGYMQATQSTGEVGGPSLAGALVSVVTAPLAITVNAFSYLASALCIAFTTPTSTHRPKQPKNQRTNASTYSTFREAVTSGITLVWKTPVVRATTVSATHFNFSPVCSSLFTCST</sequence>
<proteinExistence type="predicted"/>
<dbReference type="Proteomes" id="UP000195652">
    <property type="component" value="Chromosome"/>
</dbReference>
<evidence type="ECO:0000313" key="2">
    <source>
        <dbReference type="Proteomes" id="UP000195652"/>
    </source>
</evidence>
<dbReference type="EMBL" id="CP021417">
    <property type="protein sequence ID" value="WCV10786.1"/>
    <property type="molecule type" value="Genomic_DNA"/>
</dbReference>
<organism evidence="1 2">
    <name type="scientific">Corynebacterium silvaticum</name>
    <dbReference type="NCBI Taxonomy" id="2320431"/>
    <lineage>
        <taxon>Bacteria</taxon>
        <taxon>Bacillati</taxon>
        <taxon>Actinomycetota</taxon>
        <taxon>Actinomycetes</taxon>
        <taxon>Mycobacteriales</taxon>
        <taxon>Corynebacteriaceae</taxon>
        <taxon>Corynebacterium</taxon>
    </lineage>
</organism>
<gene>
    <name evidence="1" type="ORF">CBE74_12475</name>
</gene>
<reference evidence="1 2" key="3">
    <citation type="journal article" date="2020" name="Int. J. Syst. Evol. Microbiol.">
        <title>Corynebacterium silvaticum sp. nov., a unique group of NTTB corynebacteria in wild boar and roe deer.</title>
        <authorList>
            <person name="Dangel A."/>
            <person name="Berger A."/>
            <person name="Rau J."/>
            <person name="Eisenberg T."/>
            <person name="Kampfer P."/>
            <person name="Margos G."/>
            <person name="Contzen M."/>
            <person name="Busse H.J."/>
            <person name="Konrad R."/>
            <person name="Peters M."/>
            <person name="Sting R."/>
            <person name="Sing A."/>
        </authorList>
    </citation>
    <scope>NUCLEOTIDE SEQUENCE [LARGE SCALE GENOMIC DNA]</scope>
    <source>
        <strain evidence="1 2">PO100/5</strain>
    </source>
</reference>
<evidence type="ECO:0000313" key="1">
    <source>
        <dbReference type="EMBL" id="WCV10786.1"/>
    </source>
</evidence>
<reference evidence="1 2" key="4">
    <citation type="journal article" date="2020" name="PLoS ONE">
        <title>Taxonomic classification of strain PO100/5 shows a broader geographic distribution and genetic markers of the recently described Corynebacterium silvaticum.</title>
        <authorList>
            <person name="Viana M.V.C."/>
            <person name="Profeta R."/>
            <person name="da Silva A.L."/>
            <person name="Hurtado R."/>
            <person name="Cerqueira J.C."/>
            <person name="Ribeiro B.F.S."/>
            <person name="Almeida M.O."/>
            <person name="Morais-Rodrigues F."/>
            <person name="Soares S.C."/>
            <person name="Oliveira M."/>
            <person name="Tavares L."/>
            <person name="Figueiredo H."/>
            <person name="Wattam A.R."/>
            <person name="Barh D."/>
            <person name="Ghosh P."/>
            <person name="Silva A."/>
            <person name="Azevedo V."/>
        </authorList>
    </citation>
    <scope>NUCLEOTIDE SEQUENCE [LARGE SCALE GENOMIC DNA]</scope>
    <source>
        <strain evidence="1 2">PO100/5</strain>
    </source>
</reference>
<accession>A0ACD4PYZ6</accession>